<dbReference type="EMBL" id="CP112998">
    <property type="protein sequence ID" value="WAC15121.1"/>
    <property type="molecule type" value="Genomic_DNA"/>
</dbReference>
<dbReference type="NCBIfam" id="TIGR04215">
    <property type="entry name" value="choice_anch_A"/>
    <property type="match status" value="1"/>
</dbReference>
<dbReference type="AlphaFoldDB" id="A0A9E8SPV4"/>
<dbReference type="InterPro" id="IPR013783">
    <property type="entry name" value="Ig-like_fold"/>
</dbReference>
<dbReference type="KEGG" id="dpf:ON006_14370"/>
<name>A0A9E8SPV4_9BACT</name>
<feature type="domain" description="Choice-of-anchor A" evidence="3">
    <location>
        <begin position="30"/>
        <end position="374"/>
    </location>
</feature>
<dbReference type="RefSeq" id="WP_244820486.1">
    <property type="nucleotide sequence ID" value="NZ_CP112998.1"/>
</dbReference>
<dbReference type="Proteomes" id="UP001164653">
    <property type="component" value="Chromosome"/>
</dbReference>
<evidence type="ECO:0000256" key="1">
    <source>
        <dbReference type="SAM" id="SignalP"/>
    </source>
</evidence>
<accession>A0A9E8SPV4</accession>
<sequence>MKFTKLLSLSLFTAVALTFGQAMAQSPTSASLGFNIFVKGDVTLNSNETEGPIAIGGNLISNQHQISFNKDHGVFFVKGASIGLAVRGGVKLNSGSLQVNGTNYVKIGQCASDGSVTTNLKTWYKDNNNASTNIRITADNGAGYDQTPNIHINSHPDAWGSPDVSDSYNPVCENVFGTDDASKIDIDGAFIKMIKRSNQLKEMADNLPILDQNGNEIPGALIGPYLDPNAIGNNPKIRVNPNAVNVLTVSAAVWNKIGNTNIEGIPSGPSLGTKTYTGPFALIINIVDFPTFSAMNGGSTKINFPSVGGLSDPQGSYVIYNFPDATNTLTLGGGTPIHGTIFAPCANLIKENNGNINGQIIAKSYIHNGDEIHFWPFLPSIPEPAEKKISVVANSKCFKNAPYLDYVITPANFDATGKKAKIEWINSEGKVIQEDNDRDLSGSILFPGAAVDGDGNGMAWPGWVKNGSKWEETDDRNGSLRILGATIRVTVDPWTVISITYPESEGTCYTSPPPGSTLPVTLASFTASNDNCDVKLKWVVTESKDFSHFVVQRSTDAKTFVAVSRIDYSASKSEYSFKDSPYSSETTPSRYYYYRLQQVDTDESFEYSAIRSVEAGQCDARLAVDFYPNPTQDVVNVKSFSPLKKFEILTLGGKRVYEMLPGQNQTELKVNVQAFAQGLYIVNVVNAEGKYSSKILKK</sequence>
<dbReference type="Gene3D" id="2.60.40.10">
    <property type="entry name" value="Immunoglobulins"/>
    <property type="match status" value="1"/>
</dbReference>
<organism evidence="4 5">
    <name type="scientific">Dyadobacter pollutisoli</name>
    <dbReference type="NCBI Taxonomy" id="2910158"/>
    <lineage>
        <taxon>Bacteria</taxon>
        <taxon>Pseudomonadati</taxon>
        <taxon>Bacteroidota</taxon>
        <taxon>Cytophagia</taxon>
        <taxon>Cytophagales</taxon>
        <taxon>Spirosomataceae</taxon>
        <taxon>Dyadobacter</taxon>
    </lineage>
</organism>
<feature type="signal peptide" evidence="1">
    <location>
        <begin position="1"/>
        <end position="24"/>
    </location>
</feature>
<feature type="domain" description="Secretion system C-terminal sorting" evidence="2">
    <location>
        <begin position="627"/>
        <end position="695"/>
    </location>
</feature>
<dbReference type="NCBIfam" id="TIGR04183">
    <property type="entry name" value="Por_Secre_tail"/>
    <property type="match status" value="1"/>
</dbReference>
<evidence type="ECO:0000259" key="2">
    <source>
        <dbReference type="Pfam" id="PF18962"/>
    </source>
</evidence>
<protein>
    <submittedName>
        <fullName evidence="4">Choice-of-anchor A family protein</fullName>
    </submittedName>
</protein>
<dbReference type="InterPro" id="IPR026588">
    <property type="entry name" value="Choice_anch_A"/>
</dbReference>
<dbReference type="Pfam" id="PF18962">
    <property type="entry name" value="Por_Secre_tail"/>
    <property type="match status" value="1"/>
</dbReference>
<gene>
    <name evidence="4" type="ORF">ON006_14370</name>
</gene>
<feature type="chain" id="PRO_5039249395" evidence="1">
    <location>
        <begin position="25"/>
        <end position="698"/>
    </location>
</feature>
<proteinExistence type="predicted"/>
<evidence type="ECO:0000313" key="5">
    <source>
        <dbReference type="Proteomes" id="UP001164653"/>
    </source>
</evidence>
<dbReference type="InterPro" id="IPR026444">
    <property type="entry name" value="Secre_tail"/>
</dbReference>
<evidence type="ECO:0000313" key="4">
    <source>
        <dbReference type="EMBL" id="WAC15121.1"/>
    </source>
</evidence>
<keyword evidence="5" id="KW-1185">Reference proteome</keyword>
<dbReference type="Pfam" id="PF20597">
    <property type="entry name" value="pAdhesive_15"/>
    <property type="match status" value="1"/>
</dbReference>
<keyword evidence="1" id="KW-0732">Signal</keyword>
<reference evidence="4" key="1">
    <citation type="submission" date="2022-11" db="EMBL/GenBank/DDBJ databases">
        <title>Dyadobacter pollutisoli sp. nov., isolated from plastic dumped soil.</title>
        <authorList>
            <person name="Kim J.M."/>
            <person name="Kim K.R."/>
            <person name="Lee J.K."/>
            <person name="Hao L."/>
            <person name="Jeon C.O."/>
        </authorList>
    </citation>
    <scope>NUCLEOTIDE SEQUENCE</scope>
    <source>
        <strain evidence="4">U1</strain>
    </source>
</reference>
<evidence type="ECO:0000259" key="3">
    <source>
        <dbReference type="Pfam" id="PF20597"/>
    </source>
</evidence>